<evidence type="ECO:0000313" key="1">
    <source>
        <dbReference type="EMBL" id="PEM65352.1"/>
    </source>
</evidence>
<name>A0A2A8BYJ3_9BACI</name>
<dbReference type="RefSeq" id="WP_098129119.1">
    <property type="nucleotide sequence ID" value="NZ_NUDP01000117.1"/>
</dbReference>
<protein>
    <submittedName>
        <fullName evidence="1">Uncharacterized protein</fullName>
    </submittedName>
</protein>
<accession>A0A2A8BYJ3</accession>
<comment type="caution">
    <text evidence="1">The sequence shown here is derived from an EMBL/GenBank/DDBJ whole genome shotgun (WGS) entry which is preliminary data.</text>
</comment>
<dbReference type="Proteomes" id="UP000219775">
    <property type="component" value="Unassembled WGS sequence"/>
</dbReference>
<organism evidence="1 2">
    <name type="scientific">Bacillus pseudomycoides</name>
    <dbReference type="NCBI Taxonomy" id="64104"/>
    <lineage>
        <taxon>Bacteria</taxon>
        <taxon>Bacillati</taxon>
        <taxon>Bacillota</taxon>
        <taxon>Bacilli</taxon>
        <taxon>Bacillales</taxon>
        <taxon>Bacillaceae</taxon>
        <taxon>Bacillus</taxon>
        <taxon>Bacillus cereus group</taxon>
    </lineage>
</organism>
<sequence>MSKTTKINELAMSYQNETCVSMKQEIMSDLLVELKPWISSTAKKQTYSTLNGDAMDFESIIYETIWKALDGQAYATYDSDKGNFVGFLNNALRSPLGNQRKFLNRECRNATNEAFSFNDRQQPSDDPFSPMNGVETQAVSDTTKLNIDDVVCSDIDVFNLLDEFSMHVENGDKKAKAISLAMYPEKYDNEDIAKALGFDTYCATARKALQRAKDSFKRFASKRNFSLVTN</sequence>
<dbReference type="AlphaFoldDB" id="A0A2A8BYJ3"/>
<evidence type="ECO:0000313" key="2">
    <source>
        <dbReference type="Proteomes" id="UP000219775"/>
    </source>
</evidence>
<gene>
    <name evidence="1" type="ORF">CN613_25770</name>
</gene>
<proteinExistence type="predicted"/>
<dbReference type="EMBL" id="NUDP01000117">
    <property type="protein sequence ID" value="PEM65352.1"/>
    <property type="molecule type" value="Genomic_DNA"/>
</dbReference>
<reference evidence="1 2" key="1">
    <citation type="submission" date="2017-09" db="EMBL/GenBank/DDBJ databases">
        <title>Large-scale bioinformatics analysis of Bacillus genomes uncovers conserved roles of natural products in bacterial physiology.</title>
        <authorList>
            <consortium name="Agbiome Team Llc"/>
            <person name="Bleich R.M."/>
            <person name="Grubbs K.J."/>
            <person name="Santa Maria K.C."/>
            <person name="Allen S.E."/>
            <person name="Farag S."/>
            <person name="Shank E.A."/>
            <person name="Bowers A."/>
        </authorList>
    </citation>
    <scope>NUCLEOTIDE SEQUENCE [LARGE SCALE GENOMIC DNA]</scope>
    <source>
        <strain evidence="1 2">AFS009893</strain>
    </source>
</reference>